<organism evidence="2 4">
    <name type="scientific">Capnocytophaga catalasegens</name>
    <dbReference type="NCBI Taxonomy" id="1004260"/>
    <lineage>
        <taxon>Bacteria</taxon>
        <taxon>Pseudomonadati</taxon>
        <taxon>Bacteroidota</taxon>
        <taxon>Flavobacteriia</taxon>
        <taxon>Flavobacteriales</taxon>
        <taxon>Flavobacteriaceae</taxon>
        <taxon>Capnocytophaga</taxon>
    </lineage>
</organism>
<keyword evidence="5" id="KW-1185">Reference proteome</keyword>
<keyword evidence="1" id="KW-1133">Transmembrane helix</keyword>
<proteinExistence type="predicted"/>
<protein>
    <submittedName>
        <fullName evidence="2">Uncharacterized protein</fullName>
    </submittedName>
</protein>
<dbReference type="EMBL" id="BQKA01000017">
    <property type="protein sequence ID" value="GJM49990.1"/>
    <property type="molecule type" value="Genomic_DNA"/>
</dbReference>
<reference evidence="2 5" key="1">
    <citation type="submission" date="2021-11" db="EMBL/GenBank/DDBJ databases">
        <title>Draft genome sequence of Capnocytophaga sp. strain KC07075 isolated from cat oral cavity.</title>
        <authorList>
            <person name="Suzuki M."/>
            <person name="Imaoka K."/>
            <person name="Kimura M."/>
            <person name="Morikawa S."/>
            <person name="Maeda K."/>
        </authorList>
    </citation>
    <scope>NUCLEOTIDE SEQUENCE</scope>
    <source>
        <strain evidence="2">KC07075</strain>
        <strain evidence="3 5">KC07079</strain>
    </source>
</reference>
<evidence type="ECO:0000313" key="4">
    <source>
        <dbReference type="Proteomes" id="UP001207736"/>
    </source>
</evidence>
<comment type="caution">
    <text evidence="2">The sequence shown here is derived from an EMBL/GenBank/DDBJ whole genome shotgun (WGS) entry which is preliminary data.</text>
</comment>
<dbReference type="Pfam" id="PF25589">
    <property type="entry name" value="DUF7935"/>
    <property type="match status" value="1"/>
</dbReference>
<dbReference type="InterPro" id="IPR057695">
    <property type="entry name" value="DUF7935"/>
</dbReference>
<evidence type="ECO:0000313" key="5">
    <source>
        <dbReference type="Proteomes" id="UP001208692"/>
    </source>
</evidence>
<evidence type="ECO:0000256" key="1">
    <source>
        <dbReference type="SAM" id="Phobius"/>
    </source>
</evidence>
<dbReference type="Proteomes" id="UP001207736">
    <property type="component" value="Unassembled WGS sequence"/>
</dbReference>
<sequence length="172" mass="20193">MNKIIEIIAYCIPAIIVGIVAYYFFFLHYKNEEKRRKFYLLKENQKQALPLRLQAYERITLFLDRISPQKMLMRVTPLSQDKRAYELLLIQQIDSEFDHNITQQIYISEATWNVVKAAKSATIQIIRKVATSENITDADTMRTAILSEFIDKQTPSNQALSHIVNEVKEFLY</sequence>
<dbReference type="AlphaFoldDB" id="A0AAV5AXB3"/>
<feature type="transmembrane region" description="Helical" evidence="1">
    <location>
        <begin position="7"/>
        <end position="27"/>
    </location>
</feature>
<dbReference type="Proteomes" id="UP001208692">
    <property type="component" value="Unassembled WGS sequence"/>
</dbReference>
<dbReference type="EMBL" id="BQKB01000062">
    <property type="protein sequence ID" value="GJM54118.1"/>
    <property type="molecule type" value="Genomic_DNA"/>
</dbReference>
<name>A0AAV5AXB3_9FLAO</name>
<keyword evidence="1" id="KW-0472">Membrane</keyword>
<keyword evidence="1" id="KW-0812">Transmembrane</keyword>
<accession>A0AAV5AXB3</accession>
<evidence type="ECO:0000313" key="3">
    <source>
        <dbReference type="EMBL" id="GJM54118.1"/>
    </source>
</evidence>
<gene>
    <name evidence="2" type="ORF">RCZ15_09650</name>
    <name evidence="3" type="ORF">RCZ16_24340</name>
</gene>
<dbReference type="RefSeq" id="WP_373874568.1">
    <property type="nucleotide sequence ID" value="NZ_BPMA01000036.1"/>
</dbReference>
<evidence type="ECO:0000313" key="2">
    <source>
        <dbReference type="EMBL" id="GJM49990.1"/>
    </source>
</evidence>